<evidence type="ECO:0000256" key="6">
    <source>
        <dbReference type="SAM" id="MobiDB-lite"/>
    </source>
</evidence>
<keyword evidence="8" id="KW-1185">Reference proteome</keyword>
<evidence type="ECO:0008006" key="9">
    <source>
        <dbReference type="Google" id="ProtNLM"/>
    </source>
</evidence>
<dbReference type="InterPro" id="IPR038261">
    <property type="entry name" value="GPP34-like_sf"/>
</dbReference>
<dbReference type="InterPro" id="IPR008628">
    <property type="entry name" value="GPP34-like"/>
</dbReference>
<accession>A0ABP7G9K0</accession>
<dbReference type="EMBL" id="BAABEP010000073">
    <property type="protein sequence ID" value="GAA3757395.1"/>
    <property type="molecule type" value="Genomic_DNA"/>
</dbReference>
<comment type="subcellular location">
    <subcellularLocation>
        <location evidence="1">Golgi apparatus membrane</location>
        <topology evidence="1">Peripheral membrane protein</topology>
        <orientation evidence="1">Cytoplasmic side</orientation>
    </subcellularLocation>
</comment>
<organism evidence="7 8">
    <name type="scientific">Streptomyces tremellae</name>
    <dbReference type="NCBI Taxonomy" id="1124239"/>
    <lineage>
        <taxon>Bacteria</taxon>
        <taxon>Bacillati</taxon>
        <taxon>Actinomycetota</taxon>
        <taxon>Actinomycetes</taxon>
        <taxon>Kitasatosporales</taxon>
        <taxon>Streptomycetaceae</taxon>
        <taxon>Streptomyces</taxon>
    </lineage>
</organism>
<proteinExistence type="predicted"/>
<evidence type="ECO:0000256" key="1">
    <source>
        <dbReference type="ARBA" id="ARBA00004255"/>
    </source>
</evidence>
<evidence type="ECO:0000256" key="5">
    <source>
        <dbReference type="SAM" id="Coils"/>
    </source>
</evidence>
<keyword evidence="5" id="KW-0175">Coiled coil</keyword>
<sequence>MKSQERPSGERRGGTPMTTPRDLALLALDTGRDAVPAAGELSLALAAAEALDLLAAGAAFLDDTYRLVPAPGPDAADPLLGGAAAALVRERPYEPVGEWLWRRGRDLSSRYADAFASDGLLSRERRRLPLLRPGRTRLADSPELRAARRRRAEREPVLAALARALALPARLPEEAPPFAEDEAAVLAALDDAVAELRAERDRRTRRLEEAAADNRRRGY</sequence>
<evidence type="ECO:0000256" key="2">
    <source>
        <dbReference type="ARBA" id="ARBA00023034"/>
    </source>
</evidence>
<reference evidence="8" key="1">
    <citation type="journal article" date="2019" name="Int. J. Syst. Evol. Microbiol.">
        <title>The Global Catalogue of Microorganisms (GCM) 10K type strain sequencing project: providing services to taxonomists for standard genome sequencing and annotation.</title>
        <authorList>
            <consortium name="The Broad Institute Genomics Platform"/>
            <consortium name="The Broad Institute Genome Sequencing Center for Infectious Disease"/>
            <person name="Wu L."/>
            <person name="Ma J."/>
        </authorList>
    </citation>
    <scope>NUCLEOTIDE SEQUENCE [LARGE SCALE GENOMIC DNA]</scope>
    <source>
        <strain evidence="8">JCM 30846</strain>
    </source>
</reference>
<keyword evidence="4" id="KW-0472">Membrane</keyword>
<feature type="region of interest" description="Disordered" evidence="6">
    <location>
        <begin position="1"/>
        <end position="21"/>
    </location>
</feature>
<keyword evidence="2" id="KW-0333">Golgi apparatus</keyword>
<evidence type="ECO:0000256" key="3">
    <source>
        <dbReference type="ARBA" id="ARBA00023121"/>
    </source>
</evidence>
<dbReference type="Pfam" id="PF05719">
    <property type="entry name" value="GPP34"/>
    <property type="match status" value="1"/>
</dbReference>
<feature type="coiled-coil region" evidence="5">
    <location>
        <begin position="179"/>
        <end position="213"/>
    </location>
</feature>
<feature type="compositionally biased region" description="Basic and acidic residues" evidence="6">
    <location>
        <begin position="1"/>
        <end position="13"/>
    </location>
</feature>
<evidence type="ECO:0000256" key="4">
    <source>
        <dbReference type="ARBA" id="ARBA00023136"/>
    </source>
</evidence>
<evidence type="ECO:0000313" key="8">
    <source>
        <dbReference type="Proteomes" id="UP001499884"/>
    </source>
</evidence>
<keyword evidence="3" id="KW-0446">Lipid-binding</keyword>
<comment type="caution">
    <text evidence="7">The sequence shown here is derived from an EMBL/GenBank/DDBJ whole genome shotgun (WGS) entry which is preliminary data.</text>
</comment>
<dbReference type="Gene3D" id="1.10.3630.10">
    <property type="entry name" value="yeast vps74-n-term truncation variant domain like"/>
    <property type="match status" value="1"/>
</dbReference>
<gene>
    <name evidence="7" type="ORF">GCM10023082_60380</name>
</gene>
<protein>
    <recommendedName>
        <fullName evidence="9">GPP34 family phosphoprotein</fullName>
    </recommendedName>
</protein>
<name>A0ABP7G9K0_9ACTN</name>
<evidence type="ECO:0000313" key="7">
    <source>
        <dbReference type="EMBL" id="GAA3757395.1"/>
    </source>
</evidence>
<dbReference type="Proteomes" id="UP001499884">
    <property type="component" value="Unassembled WGS sequence"/>
</dbReference>